<dbReference type="Gene3D" id="3.40.50.360">
    <property type="match status" value="1"/>
</dbReference>
<dbReference type="Proteomes" id="UP000616724">
    <property type="component" value="Unassembled WGS sequence"/>
</dbReference>
<organism evidence="3 4">
    <name type="scientific">Planobispora longispora</name>
    <dbReference type="NCBI Taxonomy" id="28887"/>
    <lineage>
        <taxon>Bacteria</taxon>
        <taxon>Bacillati</taxon>
        <taxon>Actinomycetota</taxon>
        <taxon>Actinomycetes</taxon>
        <taxon>Streptosporangiales</taxon>
        <taxon>Streptosporangiaceae</taxon>
        <taxon>Planobispora</taxon>
    </lineage>
</organism>
<accession>A0A8J3RT70</accession>
<feature type="domain" description="NADPH-dependent FMN reductase-like" evidence="2">
    <location>
        <begin position="2"/>
        <end position="151"/>
    </location>
</feature>
<dbReference type="AlphaFoldDB" id="A0A8J3RT70"/>
<feature type="region of interest" description="Disordered" evidence="1">
    <location>
        <begin position="204"/>
        <end position="255"/>
    </location>
</feature>
<evidence type="ECO:0000259" key="2">
    <source>
        <dbReference type="Pfam" id="PF03358"/>
    </source>
</evidence>
<reference evidence="3 4" key="1">
    <citation type="submission" date="2021-01" db="EMBL/GenBank/DDBJ databases">
        <title>Whole genome shotgun sequence of Planobispora longispora NBRC 13918.</title>
        <authorList>
            <person name="Komaki H."/>
            <person name="Tamura T."/>
        </authorList>
    </citation>
    <scope>NUCLEOTIDE SEQUENCE [LARGE SCALE GENOMIC DNA]</scope>
    <source>
        <strain evidence="3 4">NBRC 13918</strain>
    </source>
</reference>
<dbReference type="EMBL" id="BOOH01000035">
    <property type="protein sequence ID" value="GIH77818.1"/>
    <property type="molecule type" value="Genomic_DNA"/>
</dbReference>
<evidence type="ECO:0000256" key="1">
    <source>
        <dbReference type="SAM" id="MobiDB-lite"/>
    </source>
</evidence>
<dbReference type="SUPFAM" id="SSF52218">
    <property type="entry name" value="Flavoproteins"/>
    <property type="match status" value="1"/>
</dbReference>
<sequence length="272" mass="28297">MGIAGVLRPQAYVRRLLDAAALELPGSPALSRVTGLPGRSEPPEAGPPRFEVWEGLDRIPSARTGPIPAEADEFCRVLSAADGMVITVPGYNLLPEQLGHALDWAASPLAGGALVGKPVAVITSCVSPHEAIWAQTELHRLLGAGGAVVYGVDLTVLPGTRQFNVIGRLADPVARDRIRTALRAVCATAREDLAAKAALHTAGLPSPGNPAPGLVANPVPSPLSGEVPGLPHPQPAHAVRREPDVLPKRGHRRLRSDELLDPVDVAAGDLLG</sequence>
<protein>
    <recommendedName>
        <fullName evidence="2">NADPH-dependent FMN reductase-like domain-containing protein</fullName>
    </recommendedName>
</protein>
<dbReference type="Pfam" id="PF03358">
    <property type="entry name" value="FMN_red"/>
    <property type="match status" value="1"/>
</dbReference>
<dbReference type="GO" id="GO:0016491">
    <property type="term" value="F:oxidoreductase activity"/>
    <property type="evidence" value="ECO:0007669"/>
    <property type="project" value="InterPro"/>
</dbReference>
<evidence type="ECO:0000313" key="4">
    <source>
        <dbReference type="Proteomes" id="UP000616724"/>
    </source>
</evidence>
<name>A0A8J3RT70_9ACTN</name>
<dbReference type="InterPro" id="IPR005025">
    <property type="entry name" value="FMN_Rdtase-like_dom"/>
</dbReference>
<dbReference type="InterPro" id="IPR029039">
    <property type="entry name" value="Flavoprotein-like_sf"/>
</dbReference>
<gene>
    <name evidence="3" type="ORF">Plo01_42470</name>
</gene>
<keyword evidence="4" id="KW-1185">Reference proteome</keyword>
<evidence type="ECO:0000313" key="3">
    <source>
        <dbReference type="EMBL" id="GIH77818.1"/>
    </source>
</evidence>
<proteinExistence type="predicted"/>
<comment type="caution">
    <text evidence="3">The sequence shown here is derived from an EMBL/GenBank/DDBJ whole genome shotgun (WGS) entry which is preliminary data.</text>
</comment>